<proteinExistence type="inferred from homology"/>
<keyword evidence="10" id="KW-1185">Reference proteome</keyword>
<dbReference type="InterPro" id="IPR029063">
    <property type="entry name" value="SAM-dependent_MTases_sf"/>
</dbReference>
<dbReference type="InterPro" id="IPR002295">
    <property type="entry name" value="N4/N6-MTase_EcoPI_Mod-like"/>
</dbReference>
<evidence type="ECO:0000256" key="6">
    <source>
        <dbReference type="ARBA" id="ARBA00047942"/>
    </source>
</evidence>
<evidence type="ECO:0000313" key="10">
    <source>
        <dbReference type="Proteomes" id="UP000700059"/>
    </source>
</evidence>
<dbReference type="Gene3D" id="3.40.50.150">
    <property type="entry name" value="Vaccinia Virus protein VP39"/>
    <property type="match status" value="1"/>
</dbReference>
<dbReference type="InterPro" id="IPR002052">
    <property type="entry name" value="DNA_methylase_N6_adenine_CS"/>
</dbReference>
<keyword evidence="7" id="KW-0175">Coiled coil</keyword>
<evidence type="ECO:0000256" key="3">
    <source>
        <dbReference type="ARBA" id="ARBA00022603"/>
    </source>
</evidence>
<comment type="catalytic activity">
    <reaction evidence="6">
        <text>a 2'-deoxyadenosine in DNA + S-adenosyl-L-methionine = an N(6)-methyl-2'-deoxyadenosine in DNA + S-adenosyl-L-homocysteine + H(+)</text>
        <dbReference type="Rhea" id="RHEA:15197"/>
        <dbReference type="Rhea" id="RHEA-COMP:12418"/>
        <dbReference type="Rhea" id="RHEA-COMP:12419"/>
        <dbReference type="ChEBI" id="CHEBI:15378"/>
        <dbReference type="ChEBI" id="CHEBI:57856"/>
        <dbReference type="ChEBI" id="CHEBI:59789"/>
        <dbReference type="ChEBI" id="CHEBI:90615"/>
        <dbReference type="ChEBI" id="CHEBI:90616"/>
        <dbReference type="EC" id="2.1.1.72"/>
    </reaction>
</comment>
<evidence type="ECO:0000256" key="7">
    <source>
        <dbReference type="SAM" id="Coils"/>
    </source>
</evidence>
<keyword evidence="5" id="KW-0949">S-adenosyl-L-methionine</keyword>
<dbReference type="EC" id="2.1.1.72" evidence="2"/>
<evidence type="ECO:0000259" key="8">
    <source>
        <dbReference type="Pfam" id="PF01555"/>
    </source>
</evidence>
<reference evidence="9 10" key="1">
    <citation type="submission" date="2021-08" db="EMBL/GenBank/DDBJ databases">
        <title>Helicobacter spp. isolated from feces of Anatolian Ground Squirrel (Spermophilus xanthoprymnus) in Turkey.</title>
        <authorList>
            <person name="Aydin F."/>
            <person name="Abay S."/>
            <person name="Kayman T."/>
            <person name="Karakaya E."/>
            <person name="Saticioglu I.B."/>
        </authorList>
    </citation>
    <scope>NUCLEOTIDE SEQUENCE [LARGE SCALE GENOMIC DNA]</scope>
    <source>
        <strain evidence="9 10">Faydin-H70</strain>
    </source>
</reference>
<name>A0ABS7JKX7_9HELI</name>
<protein>
    <recommendedName>
        <fullName evidence="2">site-specific DNA-methyltransferase (adenine-specific)</fullName>
        <ecNumber evidence="2">2.1.1.72</ecNumber>
    </recommendedName>
</protein>
<dbReference type="RefSeq" id="WP_221561785.1">
    <property type="nucleotide sequence ID" value="NZ_JAIGYQ010000001.1"/>
</dbReference>
<dbReference type="SUPFAM" id="SSF53335">
    <property type="entry name" value="S-adenosyl-L-methionine-dependent methyltransferases"/>
    <property type="match status" value="1"/>
</dbReference>
<sequence length="411" mass="47064">MQDSQNTSNAQTSSLAQLKANLIEELKQRVEDKIIEENNAELLEKLIKNAETKAEALSISALGTTYKRTGFHFDKRLEKQSEAIHYLAKDETLSFRDSNSVLTHSLIIGDNYPALLNLLITYRQKVKVIYIDPPYGKDDLGEFAQTNYNNAISRDNLLSMLYPRLVLAKELLKDDGVIFCSIDDRNQAYVKCLFDEVFGERNFVSSLVWQKKKGGSQDSQDFAREHEYILCHKKFLWQINDITQEQNEKDFNKIVNGKKAKILKLEKWGIGSLKEDAPSLYYSIKDTNGNDFYPAAPNGVEGRWRKKPENLDKEHIFWQKDSKGRLTPYEVIYFDEVQNKEKVIKTRTIFTEYGTTTDATKEIQAIFENKVFDTPKPINLIKHLLKISTSANNTNLDNAQLYGGGGGRMSS</sequence>
<evidence type="ECO:0000313" key="9">
    <source>
        <dbReference type="EMBL" id="MBX7490048.1"/>
    </source>
</evidence>
<dbReference type="Proteomes" id="UP000700059">
    <property type="component" value="Unassembled WGS sequence"/>
</dbReference>
<feature type="domain" description="DNA methylase N-4/N-6" evidence="8">
    <location>
        <begin position="126"/>
        <end position="397"/>
    </location>
</feature>
<comment type="caution">
    <text evidence="9">The sequence shown here is derived from an EMBL/GenBank/DDBJ whole genome shotgun (WGS) entry which is preliminary data.</text>
</comment>
<evidence type="ECO:0000256" key="1">
    <source>
        <dbReference type="ARBA" id="ARBA00006594"/>
    </source>
</evidence>
<dbReference type="PRINTS" id="PR00506">
    <property type="entry name" value="D21N6MTFRASE"/>
</dbReference>
<evidence type="ECO:0000256" key="2">
    <source>
        <dbReference type="ARBA" id="ARBA00011900"/>
    </source>
</evidence>
<dbReference type="PROSITE" id="PS00092">
    <property type="entry name" value="N6_MTASE"/>
    <property type="match status" value="1"/>
</dbReference>
<dbReference type="InterPro" id="IPR002941">
    <property type="entry name" value="DNA_methylase_N4/N6"/>
</dbReference>
<keyword evidence="3" id="KW-0489">Methyltransferase</keyword>
<dbReference type="Pfam" id="PF01555">
    <property type="entry name" value="N6_N4_Mtase"/>
    <property type="match status" value="1"/>
</dbReference>
<feature type="coiled-coil region" evidence="7">
    <location>
        <begin position="23"/>
        <end position="60"/>
    </location>
</feature>
<gene>
    <name evidence="9" type="ORF">K4G57_00950</name>
</gene>
<evidence type="ECO:0000256" key="4">
    <source>
        <dbReference type="ARBA" id="ARBA00022679"/>
    </source>
</evidence>
<accession>A0ABS7JKX7</accession>
<organism evidence="9 10">
    <name type="scientific">Helicobacter turcicus</name>
    <dbReference type="NCBI Taxonomy" id="2867412"/>
    <lineage>
        <taxon>Bacteria</taxon>
        <taxon>Pseudomonadati</taxon>
        <taxon>Campylobacterota</taxon>
        <taxon>Epsilonproteobacteria</taxon>
        <taxon>Campylobacterales</taxon>
        <taxon>Helicobacteraceae</taxon>
        <taxon>Helicobacter</taxon>
    </lineage>
</organism>
<dbReference type="EMBL" id="JAIGYQ010000001">
    <property type="protein sequence ID" value="MBX7490048.1"/>
    <property type="molecule type" value="Genomic_DNA"/>
</dbReference>
<keyword evidence="4" id="KW-0808">Transferase</keyword>
<comment type="similarity">
    <text evidence="1">Belongs to the N(4)/N(6)-methyltransferase family.</text>
</comment>
<evidence type="ECO:0000256" key="5">
    <source>
        <dbReference type="ARBA" id="ARBA00022691"/>
    </source>
</evidence>